<organism evidence="2">
    <name type="scientific">uncultured prokaryote</name>
    <dbReference type="NCBI Taxonomy" id="198431"/>
    <lineage>
        <taxon>unclassified sequences</taxon>
        <taxon>environmental samples</taxon>
    </lineage>
</organism>
<dbReference type="AlphaFoldDB" id="A0A0H5Q6S1"/>
<reference evidence="2" key="1">
    <citation type="submission" date="2015-06" db="EMBL/GenBank/DDBJ databases">
        <authorList>
            <person name="Joergensen T."/>
        </authorList>
    </citation>
    <scope>NUCLEOTIDE SEQUENCE</scope>
    <source>
        <plasmid evidence="2">pRGFK1719</plasmid>
    </source>
</reference>
<feature type="region of interest" description="Disordered" evidence="1">
    <location>
        <begin position="1"/>
        <end position="22"/>
    </location>
</feature>
<evidence type="ECO:0000313" key="2">
    <source>
        <dbReference type="EMBL" id="CRY97741.1"/>
    </source>
</evidence>
<evidence type="ECO:0008006" key="3">
    <source>
        <dbReference type="Google" id="ProtNLM"/>
    </source>
</evidence>
<name>A0A0H5Q6S1_9ZZZZ</name>
<geneLocation type="plasmid" evidence="2">
    <name>pRGFK1719</name>
</geneLocation>
<sequence length="338" mass="39671">MAATSINIQPIKGGSEQHNKREKNLDYIRPELSHLNESWEADSIANRLATIKENYKKSTGQNMQKKATPIREGVVVIQKNTTMQQLQDFAKKAEERFGIKAIQIHMHKDEGYKNGKTWKPNLHAHIVFDWTMPNGKSCKLSRQDMVELQTMCAVSLRMERGKSSDRKHLDAIQYKNEAETKRIQILSEEAKRVQAKKNVKEAVFKASEKFKDFIGMTTNDREKEALKSQNKSLEEENARLKRDKKRLEESLDRQKSDTRQVRMDKELLSQNRDLWKERYYNALNDIKSIIQEIQPLLQHIKPEYIEGLIKSMPKTFEQINYINREREMNESKGNRPRL</sequence>
<protein>
    <recommendedName>
        <fullName evidence="3">Mobilization protein</fullName>
    </recommendedName>
</protein>
<evidence type="ECO:0000256" key="1">
    <source>
        <dbReference type="SAM" id="MobiDB-lite"/>
    </source>
</evidence>
<proteinExistence type="predicted"/>
<feature type="region of interest" description="Disordered" evidence="1">
    <location>
        <begin position="224"/>
        <end position="259"/>
    </location>
</feature>
<keyword evidence="2" id="KW-0614">Plasmid</keyword>
<reference evidence="2" key="2">
    <citation type="submission" date="2015-07" db="EMBL/GenBank/DDBJ databases">
        <title>Plasmids, circular viruses and viroids from rat gut.</title>
        <authorList>
            <person name="Jorgensen T.J."/>
            <person name="Hansen M.A."/>
            <person name="Xu Z."/>
            <person name="Tabak M.A."/>
            <person name="Sorensen S.J."/>
            <person name="Hansen L.H."/>
        </authorList>
    </citation>
    <scope>NUCLEOTIDE SEQUENCE</scope>
    <source>
        <plasmid evidence="2">pRGFK1719</plasmid>
    </source>
</reference>
<dbReference type="EMBL" id="LN854222">
    <property type="protein sequence ID" value="CRY97741.1"/>
    <property type="molecule type" value="Genomic_DNA"/>
</dbReference>
<accession>A0A0H5Q6S1</accession>